<dbReference type="RefSeq" id="WP_138235659.1">
    <property type="nucleotide sequence ID" value="NZ_CP185860.1"/>
</dbReference>
<keyword evidence="3" id="KW-1185">Reference proteome</keyword>
<sequence length="332" mass="36302">MRKSIFLFLFIVFPAVGFAKNYWQGPVGGTGGNYFQTVVADHERVCGVYIRHGSRIDAIQLKVCDKSGNSYRSQRFGGGGGSESFFAISSAEYLSGLKVYLGRRDGGERIFGLQLEKNRIGSSSSSTRVTSPLYGTKTTKLLIQDGVSYQSISPFDYSVPGIVGLFGRANKELDAVGLVFSDGQRGNDPDNLLRTAIGGKNGVYDDFFQFTDGNICRFDVRHGSRIDGLRFKKCTDNGGSLYSPWYGGSGGSISSFILQDGEFLVAIRGSLVTRNGRVTLSSIYFVTNKRVSPIFGETTSREYKVEIPVGKAVYLLQVESKDEITSLGVWTL</sequence>
<name>A0ABY2UIB0_9GAMM</name>
<feature type="domain" description="Jacalin-type lectin" evidence="1">
    <location>
        <begin position="21"/>
        <end position="182"/>
    </location>
</feature>
<dbReference type="InterPro" id="IPR001229">
    <property type="entry name" value="Jacalin-like_lectin_dom"/>
</dbReference>
<dbReference type="EMBL" id="VANI01000010">
    <property type="protein sequence ID" value="TLM77318.1"/>
    <property type="molecule type" value="Genomic_DNA"/>
</dbReference>
<reference evidence="2 3" key="1">
    <citation type="submission" date="2019-05" db="EMBL/GenBank/DDBJ databases">
        <title>Microbulbifer harenosus sp. nov., an alginate-degrading bacterium isolated from coastal sand.</title>
        <authorList>
            <person name="Huang H."/>
            <person name="Mo K."/>
            <person name="Bao S."/>
        </authorList>
    </citation>
    <scope>NUCLEOTIDE SEQUENCE [LARGE SCALE GENOMIC DNA]</scope>
    <source>
        <strain evidence="2 3">HB161719</strain>
    </source>
</reference>
<dbReference type="SUPFAM" id="SSF51101">
    <property type="entry name" value="Mannose-binding lectins"/>
    <property type="match status" value="2"/>
</dbReference>
<feature type="domain" description="Jacalin-type lectin" evidence="1">
    <location>
        <begin position="191"/>
        <end position="332"/>
    </location>
</feature>
<evidence type="ECO:0000313" key="2">
    <source>
        <dbReference type="EMBL" id="TLM77318.1"/>
    </source>
</evidence>
<dbReference type="InterPro" id="IPR036404">
    <property type="entry name" value="Jacalin-like_lectin_dom_sf"/>
</dbReference>
<dbReference type="SMART" id="SM00915">
    <property type="entry name" value="Jacalin"/>
    <property type="match status" value="1"/>
</dbReference>
<accession>A0ABY2UIB0</accession>
<dbReference type="PANTHER" id="PTHR46506">
    <property type="entry name" value="OS05G0143600 PROTEIN"/>
    <property type="match status" value="1"/>
</dbReference>
<dbReference type="PROSITE" id="PS51752">
    <property type="entry name" value="JACALIN_LECTIN"/>
    <property type="match status" value="2"/>
</dbReference>
<evidence type="ECO:0000259" key="1">
    <source>
        <dbReference type="PROSITE" id="PS51752"/>
    </source>
</evidence>
<comment type="caution">
    <text evidence="2">The sequence shown here is derived from an EMBL/GenBank/DDBJ whole genome shotgun (WGS) entry which is preliminary data.</text>
</comment>
<dbReference type="Proteomes" id="UP000306791">
    <property type="component" value="Unassembled WGS sequence"/>
</dbReference>
<dbReference type="Gene3D" id="2.100.10.30">
    <property type="entry name" value="Jacalin-like lectin domain"/>
    <property type="match status" value="2"/>
</dbReference>
<dbReference type="Pfam" id="PF01419">
    <property type="entry name" value="Jacalin"/>
    <property type="match status" value="2"/>
</dbReference>
<protein>
    <recommendedName>
        <fullName evidence="1">Jacalin-type lectin domain-containing protein</fullName>
    </recommendedName>
</protein>
<proteinExistence type="predicted"/>
<evidence type="ECO:0000313" key="3">
    <source>
        <dbReference type="Proteomes" id="UP000306791"/>
    </source>
</evidence>
<gene>
    <name evidence="2" type="ORF">FDY93_10335</name>
</gene>
<organism evidence="2 3">
    <name type="scientific">Microbulbifer harenosus</name>
    <dbReference type="NCBI Taxonomy" id="2576840"/>
    <lineage>
        <taxon>Bacteria</taxon>
        <taxon>Pseudomonadati</taxon>
        <taxon>Pseudomonadota</taxon>
        <taxon>Gammaproteobacteria</taxon>
        <taxon>Cellvibrionales</taxon>
        <taxon>Microbulbiferaceae</taxon>
        <taxon>Microbulbifer</taxon>
    </lineage>
</organism>